<feature type="domain" description="C-type lectin" evidence="3">
    <location>
        <begin position="171"/>
        <end position="274"/>
    </location>
</feature>
<reference evidence="5" key="2">
    <citation type="journal article" date="2014" name="Nat. Commun.">
        <title>The cavefish genome reveals candidate genes for eye loss.</title>
        <authorList>
            <person name="McGaugh S.E."/>
            <person name="Gross J.B."/>
            <person name="Aken B."/>
            <person name="Blin M."/>
            <person name="Borowsky R."/>
            <person name="Chalopin D."/>
            <person name="Hinaux H."/>
            <person name="Jeffery W.R."/>
            <person name="Keene A."/>
            <person name="Ma L."/>
            <person name="Minx P."/>
            <person name="Murphy D."/>
            <person name="O'Quin K.E."/>
            <person name="Retaux S."/>
            <person name="Rohner N."/>
            <person name="Searle S.M."/>
            <person name="Stahl B.A."/>
            <person name="Tabin C."/>
            <person name="Volff J.N."/>
            <person name="Yoshizawa M."/>
            <person name="Warren W.C."/>
        </authorList>
    </citation>
    <scope>NUCLEOTIDE SEQUENCE [LARGE SCALE GENOMIC DNA]</scope>
    <source>
        <strain evidence="5">female</strain>
    </source>
</reference>
<organism evidence="4 5">
    <name type="scientific">Astyanax mexicanus</name>
    <name type="common">Blind cave fish</name>
    <name type="synonym">Astyanax fasciatus mexicanus</name>
    <dbReference type="NCBI Taxonomy" id="7994"/>
    <lineage>
        <taxon>Eukaryota</taxon>
        <taxon>Metazoa</taxon>
        <taxon>Chordata</taxon>
        <taxon>Craniata</taxon>
        <taxon>Vertebrata</taxon>
        <taxon>Euteleostomi</taxon>
        <taxon>Actinopterygii</taxon>
        <taxon>Neopterygii</taxon>
        <taxon>Teleostei</taxon>
        <taxon>Ostariophysi</taxon>
        <taxon>Characiformes</taxon>
        <taxon>Characoidei</taxon>
        <taxon>Acestrorhamphidae</taxon>
        <taxon>Acestrorhamphinae</taxon>
        <taxon>Astyanax</taxon>
    </lineage>
</organism>
<reference evidence="4" key="3">
    <citation type="submission" date="2025-08" db="UniProtKB">
        <authorList>
            <consortium name="Ensembl"/>
        </authorList>
    </citation>
    <scope>IDENTIFICATION</scope>
</reference>
<dbReference type="InterPro" id="IPR016186">
    <property type="entry name" value="C-type_lectin-like/link_sf"/>
</dbReference>
<keyword evidence="1" id="KW-1015">Disulfide bond</keyword>
<protein>
    <recommendedName>
        <fullName evidence="3">C-type lectin domain-containing protein</fullName>
    </recommendedName>
</protein>
<feature type="domain" description="C-type lectin" evidence="3">
    <location>
        <begin position="286"/>
        <end position="393"/>
    </location>
</feature>
<dbReference type="Proteomes" id="UP000018467">
    <property type="component" value="Unassembled WGS sequence"/>
</dbReference>
<dbReference type="PROSITE" id="PS50041">
    <property type="entry name" value="C_TYPE_LECTIN_2"/>
    <property type="match status" value="3"/>
</dbReference>
<reference evidence="4" key="4">
    <citation type="submission" date="2025-09" db="UniProtKB">
        <authorList>
            <consortium name="Ensembl"/>
        </authorList>
    </citation>
    <scope>IDENTIFICATION</scope>
</reference>
<dbReference type="Pfam" id="PF00059">
    <property type="entry name" value="Lectin_C"/>
    <property type="match status" value="3"/>
</dbReference>
<dbReference type="SUPFAM" id="SSF56436">
    <property type="entry name" value="C-type lectin-like"/>
    <property type="match status" value="3"/>
</dbReference>
<keyword evidence="2" id="KW-1133">Transmembrane helix</keyword>
<reference evidence="5" key="1">
    <citation type="submission" date="2013-03" db="EMBL/GenBank/DDBJ databases">
        <authorList>
            <person name="Jeffery W."/>
            <person name="Warren W."/>
            <person name="Wilson R.K."/>
        </authorList>
    </citation>
    <scope>NUCLEOTIDE SEQUENCE</scope>
    <source>
        <strain evidence="5">female</strain>
    </source>
</reference>
<sequence length="397" mass="46198">GLQTQPWESTLLKKRVGHQISVSINVVFPHFLLFFTAVCGVSPYVPHRYHFVNESKNWTEAQSYCRQNYTDLATINNMDEMKNLNKNLKDKTVWIGLNRGNTGKWGWSLGGGRYESVGDSYRNWSSGEPNNALHNESCVAMYKQDGTWLDAPCADKNRFLCLDGKILNFKYRLMKYSLISQRYCREHHTDLVRVRNQIENEQIWSVLETGERIWIGMFNDSWKWSDQSSSSFRFWDSNQPDNQGEKENCTTIIMTKQGHWNDDKCDKPHQFICHENKLILIQQNLTWKGALRYCRENHVDLVSVHSEEIQLWVKDVAQKASTDHVWLGLRHTCTLSFWFWVSGESFCYDNWAPGNGAEGEDCSPVERTGAVQARGDQKWVSLPENQPLNFICIRYEG</sequence>
<keyword evidence="5" id="KW-1185">Reference proteome</keyword>
<evidence type="ECO:0000313" key="5">
    <source>
        <dbReference type="Proteomes" id="UP000018467"/>
    </source>
</evidence>
<dbReference type="InterPro" id="IPR001304">
    <property type="entry name" value="C-type_lectin-like"/>
</dbReference>
<dbReference type="Ensembl" id="ENSAMXT00000041562.1">
    <property type="protein sequence ID" value="ENSAMXP00000033620.1"/>
    <property type="gene ID" value="ENSAMXG00000037659.1"/>
</dbReference>
<keyword evidence="2" id="KW-0472">Membrane</keyword>
<evidence type="ECO:0000313" key="4">
    <source>
        <dbReference type="Ensembl" id="ENSAMXP00000033620.1"/>
    </source>
</evidence>
<dbReference type="PROSITE" id="PS00615">
    <property type="entry name" value="C_TYPE_LECTIN_1"/>
    <property type="match status" value="1"/>
</dbReference>
<dbReference type="PANTHER" id="PTHR45784:SF3">
    <property type="entry name" value="C-TYPE LECTIN DOMAIN FAMILY 4 MEMBER K-LIKE-RELATED"/>
    <property type="match status" value="1"/>
</dbReference>
<feature type="transmembrane region" description="Helical" evidence="2">
    <location>
        <begin position="22"/>
        <end position="45"/>
    </location>
</feature>
<dbReference type="CDD" id="cd00037">
    <property type="entry name" value="CLECT"/>
    <property type="match status" value="2"/>
</dbReference>
<feature type="domain" description="C-type lectin" evidence="3">
    <location>
        <begin position="44"/>
        <end position="162"/>
    </location>
</feature>
<accession>A0A3B1IVN7</accession>
<dbReference type="FunCoup" id="A0A3B1IVN7">
    <property type="interactions" value="14"/>
</dbReference>
<dbReference type="InterPro" id="IPR018378">
    <property type="entry name" value="C-type_lectin_CS"/>
</dbReference>
<evidence type="ECO:0000256" key="1">
    <source>
        <dbReference type="ARBA" id="ARBA00023157"/>
    </source>
</evidence>
<dbReference type="PANTHER" id="PTHR45784">
    <property type="entry name" value="C-TYPE LECTIN DOMAIN FAMILY 20 MEMBER A-RELATED"/>
    <property type="match status" value="1"/>
</dbReference>
<dbReference type="Bgee" id="ENSAMXG00000037659">
    <property type="expression patterns" value="Expressed in head kidney"/>
</dbReference>
<keyword evidence="2" id="KW-0812">Transmembrane</keyword>
<dbReference type="InParanoid" id="A0A3B1IVN7"/>
<dbReference type="AlphaFoldDB" id="A0A3B1IVN7"/>
<proteinExistence type="predicted"/>
<evidence type="ECO:0000256" key="2">
    <source>
        <dbReference type="SAM" id="Phobius"/>
    </source>
</evidence>
<dbReference type="SMART" id="SM00034">
    <property type="entry name" value="CLECT"/>
    <property type="match status" value="3"/>
</dbReference>
<dbReference type="Gene3D" id="3.10.100.10">
    <property type="entry name" value="Mannose-Binding Protein A, subunit A"/>
    <property type="match status" value="3"/>
</dbReference>
<dbReference type="GeneTree" id="ENSGT01100000263473"/>
<name>A0A3B1IVN7_ASTMX</name>
<dbReference type="InterPro" id="IPR016187">
    <property type="entry name" value="CTDL_fold"/>
</dbReference>
<evidence type="ECO:0000259" key="3">
    <source>
        <dbReference type="PROSITE" id="PS50041"/>
    </source>
</evidence>